<feature type="transmembrane region" description="Helical" evidence="2">
    <location>
        <begin position="30"/>
        <end position="47"/>
    </location>
</feature>
<feature type="transmembrane region" description="Helical" evidence="2">
    <location>
        <begin position="54"/>
        <end position="73"/>
    </location>
</feature>
<name>A0ABV5NNP8_9ACTN</name>
<organism evidence="3 4">
    <name type="scientific">Nonomuraea salmonea</name>
    <dbReference type="NCBI Taxonomy" id="46181"/>
    <lineage>
        <taxon>Bacteria</taxon>
        <taxon>Bacillati</taxon>
        <taxon>Actinomycetota</taxon>
        <taxon>Actinomycetes</taxon>
        <taxon>Streptosporangiales</taxon>
        <taxon>Streptosporangiaceae</taxon>
        <taxon>Nonomuraea</taxon>
    </lineage>
</organism>
<evidence type="ECO:0000256" key="2">
    <source>
        <dbReference type="SAM" id="Phobius"/>
    </source>
</evidence>
<dbReference type="EMBL" id="JBHMCF010000019">
    <property type="protein sequence ID" value="MFB9471920.1"/>
    <property type="molecule type" value="Genomic_DNA"/>
</dbReference>
<proteinExistence type="predicted"/>
<accession>A0ABV5NNP8</accession>
<evidence type="ECO:0000313" key="4">
    <source>
        <dbReference type="Proteomes" id="UP001589568"/>
    </source>
</evidence>
<gene>
    <name evidence="3" type="ORF">ACFFR3_20600</name>
</gene>
<evidence type="ECO:0000256" key="1">
    <source>
        <dbReference type="SAM" id="MobiDB-lite"/>
    </source>
</evidence>
<dbReference type="RefSeq" id="WP_345386586.1">
    <property type="nucleotide sequence ID" value="NZ_BAAAXS010000001.1"/>
</dbReference>
<keyword evidence="2" id="KW-0812">Transmembrane</keyword>
<feature type="compositionally biased region" description="Polar residues" evidence="1">
    <location>
        <begin position="90"/>
        <end position="100"/>
    </location>
</feature>
<protein>
    <submittedName>
        <fullName evidence="3">Uncharacterized protein</fullName>
    </submittedName>
</protein>
<reference evidence="3 4" key="1">
    <citation type="submission" date="2024-09" db="EMBL/GenBank/DDBJ databases">
        <authorList>
            <person name="Sun Q."/>
            <person name="Mori K."/>
        </authorList>
    </citation>
    <scope>NUCLEOTIDE SEQUENCE [LARGE SCALE GENOMIC DNA]</scope>
    <source>
        <strain evidence="3 4">JCM 3324</strain>
    </source>
</reference>
<comment type="caution">
    <text evidence="3">The sequence shown here is derived from an EMBL/GenBank/DDBJ whole genome shotgun (WGS) entry which is preliminary data.</text>
</comment>
<keyword evidence="2" id="KW-0472">Membrane</keyword>
<keyword evidence="2" id="KW-1133">Transmembrane helix</keyword>
<dbReference type="Proteomes" id="UP001589568">
    <property type="component" value="Unassembled WGS sequence"/>
</dbReference>
<keyword evidence="4" id="KW-1185">Reference proteome</keyword>
<sequence>MAVLGAFCFGLVIGWITHGLLRRRASAADVAAVVAVVGGGFVVALLAPPSVFGGYAVGLLVAFFGYLVLVTLMPGSKWTGEPPGGPMSTYDAQRSGSAEP</sequence>
<evidence type="ECO:0000313" key="3">
    <source>
        <dbReference type="EMBL" id="MFB9471920.1"/>
    </source>
</evidence>
<feature type="region of interest" description="Disordered" evidence="1">
    <location>
        <begin position="77"/>
        <end position="100"/>
    </location>
</feature>